<dbReference type="SUPFAM" id="SSF52058">
    <property type="entry name" value="L domain-like"/>
    <property type="match status" value="1"/>
</dbReference>
<dbReference type="InterPro" id="IPR053038">
    <property type="entry name" value="RLP_Defense"/>
</dbReference>
<dbReference type="SUPFAM" id="SSF48726">
    <property type="entry name" value="Immunoglobulin"/>
    <property type="match status" value="1"/>
</dbReference>
<dbReference type="InterPro" id="IPR026444">
    <property type="entry name" value="Secre_tail"/>
</dbReference>
<evidence type="ECO:0000256" key="1">
    <source>
        <dbReference type="ARBA" id="ARBA00022614"/>
    </source>
</evidence>
<dbReference type="InterPro" id="IPR003591">
    <property type="entry name" value="Leu-rich_rpt_typical-subtyp"/>
</dbReference>
<dbReference type="InterPro" id="IPR032675">
    <property type="entry name" value="LRR_dom_sf"/>
</dbReference>
<accession>A0ABT3JPX2</accession>
<sequence length="542" mass="61214">MKKFLFFLFLSQLCFSQKWSISFAERTALINIYNSTSGDQWSQKWDLDKDPKNWYGVQIKNGNVTEINLRGNALKGNFPTISGFSKLQKLDLSSNQLSGEISPSVASLTNLVRFDISNNRLTGDPTSQILPLSNLSELSLGNNQFTFADIDAFLQNFSGLKVLDLSHTGLTSIPQKISSLPHLESLNLSNNTLTQNFSNLSPLVQLTDLNLSGNQLTKIPSEIGSLNSLRTLEVSNNKFSANYASALPNLKNLEWLSLQNNQITEFPAELSQLKNLVHLNMSGNKISGGFESLLILKNLEQIYLDNNLISGNFPTALLQLEKLQMLSLTGNKLSGEIPESIPPLTFLENNRYSRQNIKNFILREKKLADFTYSPQRYDEPKTVYASLGNPVFISQSISGDDYAFAWFKDLDKKTPVTTETFHINNVEEEDFSTYTCEAYVFEELPKELMEISFFREPVILAKDLGTEEINRDLSVYPNPTKDFINIKTNKIKVEKIFIFDFSGKLLFTTSERRINVSHLPASTYILSVKTPDSVKSFKFIKL</sequence>
<dbReference type="Proteomes" id="UP001209107">
    <property type="component" value="Unassembled WGS sequence"/>
</dbReference>
<dbReference type="InterPro" id="IPR001611">
    <property type="entry name" value="Leu-rich_rpt"/>
</dbReference>
<dbReference type="EMBL" id="JAPCHZ010000006">
    <property type="protein sequence ID" value="MCW4452830.1"/>
    <property type="molecule type" value="Genomic_DNA"/>
</dbReference>
<dbReference type="PROSITE" id="PS50835">
    <property type="entry name" value="IG_LIKE"/>
    <property type="match status" value="1"/>
</dbReference>
<evidence type="ECO:0000256" key="3">
    <source>
        <dbReference type="ARBA" id="ARBA00022737"/>
    </source>
</evidence>
<reference evidence="6 7" key="1">
    <citation type="submission" date="2022-10" db="EMBL/GenBank/DDBJ databases">
        <title>Kaistella sp. BT-6-1-3.</title>
        <authorList>
            <person name="Ai J."/>
            <person name="Deng Z."/>
        </authorList>
    </citation>
    <scope>NUCLEOTIDE SEQUENCE [LARGE SCALE GENOMIC DNA]</scope>
    <source>
        <strain evidence="6 7">BT6-1-3</strain>
    </source>
</reference>
<dbReference type="InterPro" id="IPR007110">
    <property type="entry name" value="Ig-like_dom"/>
</dbReference>
<keyword evidence="7" id="KW-1185">Reference proteome</keyword>
<dbReference type="SMART" id="SM00365">
    <property type="entry name" value="LRR_SD22"/>
    <property type="match status" value="7"/>
</dbReference>
<dbReference type="Gene3D" id="3.80.10.10">
    <property type="entry name" value="Ribonuclease Inhibitor"/>
    <property type="match status" value="2"/>
</dbReference>
<name>A0ABT3JPX2_9FLAO</name>
<dbReference type="InterPro" id="IPR013783">
    <property type="entry name" value="Ig-like_fold"/>
</dbReference>
<dbReference type="Pfam" id="PF13855">
    <property type="entry name" value="LRR_8"/>
    <property type="match status" value="2"/>
</dbReference>
<evidence type="ECO:0000256" key="4">
    <source>
        <dbReference type="ARBA" id="ARBA00023157"/>
    </source>
</evidence>
<dbReference type="RefSeq" id="WP_265144920.1">
    <property type="nucleotide sequence ID" value="NZ_JAPCHZ010000006.1"/>
</dbReference>
<dbReference type="InterPro" id="IPR036179">
    <property type="entry name" value="Ig-like_dom_sf"/>
</dbReference>
<dbReference type="SMART" id="SM00369">
    <property type="entry name" value="LRR_TYP"/>
    <property type="match status" value="7"/>
</dbReference>
<dbReference type="NCBIfam" id="TIGR04183">
    <property type="entry name" value="Por_Secre_tail"/>
    <property type="match status" value="1"/>
</dbReference>
<organism evidence="6 7">
    <name type="scientific">Kaistella yananensis</name>
    <dbReference type="NCBI Taxonomy" id="2989820"/>
    <lineage>
        <taxon>Bacteria</taxon>
        <taxon>Pseudomonadati</taxon>
        <taxon>Bacteroidota</taxon>
        <taxon>Flavobacteriia</taxon>
        <taxon>Flavobacteriales</taxon>
        <taxon>Weeksellaceae</taxon>
        <taxon>Chryseobacterium group</taxon>
        <taxon>Kaistella</taxon>
    </lineage>
</organism>
<evidence type="ECO:0000256" key="2">
    <source>
        <dbReference type="ARBA" id="ARBA00022729"/>
    </source>
</evidence>
<evidence type="ECO:0000259" key="5">
    <source>
        <dbReference type="PROSITE" id="PS50835"/>
    </source>
</evidence>
<dbReference type="PANTHER" id="PTHR48064:SF6">
    <property type="entry name" value="RECEPTOR-LIKE PROTEIN KINASE 2"/>
    <property type="match status" value="1"/>
</dbReference>
<dbReference type="PANTHER" id="PTHR48064">
    <property type="entry name" value="OS01G0750400 PROTEIN"/>
    <property type="match status" value="1"/>
</dbReference>
<feature type="domain" description="Ig-like" evidence="5">
    <location>
        <begin position="374"/>
        <end position="452"/>
    </location>
</feature>
<dbReference type="Gene3D" id="2.60.40.10">
    <property type="entry name" value="Immunoglobulins"/>
    <property type="match status" value="1"/>
</dbReference>
<dbReference type="Pfam" id="PF18962">
    <property type="entry name" value="Por_Secre_tail"/>
    <property type="match status" value="1"/>
</dbReference>
<keyword evidence="2" id="KW-0732">Signal</keyword>
<evidence type="ECO:0000313" key="7">
    <source>
        <dbReference type="Proteomes" id="UP001209107"/>
    </source>
</evidence>
<comment type="caution">
    <text evidence="6">The sequence shown here is derived from an EMBL/GenBank/DDBJ whole genome shotgun (WGS) entry which is preliminary data.</text>
</comment>
<keyword evidence="4" id="KW-1015">Disulfide bond</keyword>
<protein>
    <submittedName>
        <fullName evidence="6">Leucine-rich repeat domain-containing protein</fullName>
    </submittedName>
</protein>
<dbReference type="PRINTS" id="PR00019">
    <property type="entry name" value="LEURICHRPT"/>
</dbReference>
<dbReference type="Pfam" id="PF00560">
    <property type="entry name" value="LRR_1"/>
    <property type="match status" value="3"/>
</dbReference>
<gene>
    <name evidence="6" type="ORF">OK344_11515</name>
</gene>
<keyword evidence="1" id="KW-0433">Leucine-rich repeat</keyword>
<dbReference type="PROSITE" id="PS51450">
    <property type="entry name" value="LRR"/>
    <property type="match status" value="3"/>
</dbReference>
<proteinExistence type="predicted"/>
<keyword evidence="3" id="KW-0677">Repeat</keyword>
<evidence type="ECO:0000313" key="6">
    <source>
        <dbReference type="EMBL" id="MCW4452830.1"/>
    </source>
</evidence>